<dbReference type="GO" id="GO:0000270">
    <property type="term" value="P:peptidoglycan metabolic process"/>
    <property type="evidence" value="ECO:0007669"/>
    <property type="project" value="InterPro"/>
</dbReference>
<evidence type="ECO:0000256" key="2">
    <source>
        <dbReference type="SAM" id="MobiDB-lite"/>
    </source>
</evidence>
<proteinExistence type="inferred from homology"/>
<dbReference type="GO" id="GO:0008933">
    <property type="term" value="F:peptidoglycan lytic transglycosylase activity"/>
    <property type="evidence" value="ECO:0007669"/>
    <property type="project" value="InterPro"/>
</dbReference>
<feature type="compositionally biased region" description="Polar residues" evidence="2">
    <location>
        <begin position="452"/>
        <end position="465"/>
    </location>
</feature>
<feature type="compositionally biased region" description="Low complexity" evidence="2">
    <location>
        <begin position="563"/>
        <end position="592"/>
    </location>
</feature>
<dbReference type="Pfam" id="PF01476">
    <property type="entry name" value="LysM"/>
    <property type="match status" value="1"/>
</dbReference>
<dbReference type="Proteomes" id="UP000325755">
    <property type="component" value="Chromosome"/>
</dbReference>
<dbReference type="PROSITE" id="PS00922">
    <property type="entry name" value="TRANSGLYCOSYLASE"/>
    <property type="match status" value="1"/>
</dbReference>
<dbReference type="AlphaFoldDB" id="A0A5Q0BHA0"/>
<organism evidence="4 5">
    <name type="scientific">Candidatus Methylospira mobilis</name>
    <dbReference type="NCBI Taxonomy" id="1808979"/>
    <lineage>
        <taxon>Bacteria</taxon>
        <taxon>Pseudomonadati</taxon>
        <taxon>Pseudomonadota</taxon>
        <taxon>Gammaproteobacteria</taxon>
        <taxon>Methylococcales</taxon>
        <taxon>Methylococcaceae</taxon>
        <taxon>Candidatus Methylospira</taxon>
    </lineage>
</organism>
<feature type="region of interest" description="Disordered" evidence="2">
    <location>
        <begin position="416"/>
        <end position="469"/>
    </location>
</feature>
<dbReference type="FunCoup" id="A0A5Q0BHA0">
    <property type="interactions" value="153"/>
</dbReference>
<reference evidence="4 5" key="1">
    <citation type="submission" date="2019-09" db="EMBL/GenBank/DDBJ databases">
        <title>Ecophysiology of the spiral-shaped methanotroph Methylospira mobilis as revealed by the complete genome sequence.</title>
        <authorList>
            <person name="Oshkin I.Y."/>
            <person name="Dedysh S.N."/>
            <person name="Miroshnikov K."/>
            <person name="Danilova O.V."/>
            <person name="Hakobyan A."/>
            <person name="Liesack W."/>
        </authorList>
    </citation>
    <scope>NUCLEOTIDE SEQUENCE [LARGE SCALE GENOMIC DNA]</scope>
    <source>
        <strain evidence="4 5">Shm1</strain>
    </source>
</reference>
<evidence type="ECO:0000313" key="5">
    <source>
        <dbReference type="Proteomes" id="UP000325755"/>
    </source>
</evidence>
<feature type="compositionally biased region" description="Basic and acidic residues" evidence="2">
    <location>
        <begin position="424"/>
        <end position="439"/>
    </location>
</feature>
<gene>
    <name evidence="4" type="ORF">F6R98_11700</name>
</gene>
<dbReference type="InterPro" id="IPR018392">
    <property type="entry name" value="LysM"/>
</dbReference>
<dbReference type="Pfam" id="PF01464">
    <property type="entry name" value="SLT"/>
    <property type="match status" value="1"/>
</dbReference>
<feature type="compositionally biased region" description="Polar residues" evidence="2">
    <location>
        <begin position="517"/>
        <end position="530"/>
    </location>
</feature>
<dbReference type="SUPFAM" id="SSF54106">
    <property type="entry name" value="LysM domain"/>
    <property type="match status" value="1"/>
</dbReference>
<dbReference type="KEGG" id="mmob:F6R98_11700"/>
<dbReference type="InterPro" id="IPR000189">
    <property type="entry name" value="Transglyc_AS"/>
</dbReference>
<dbReference type="PROSITE" id="PS51782">
    <property type="entry name" value="LYSM"/>
    <property type="match status" value="1"/>
</dbReference>
<feature type="compositionally biased region" description="Low complexity" evidence="2">
    <location>
        <begin position="531"/>
        <end position="540"/>
    </location>
</feature>
<dbReference type="InParanoid" id="A0A5Q0BHA0"/>
<dbReference type="SMART" id="SM00257">
    <property type="entry name" value="LysM"/>
    <property type="match status" value="1"/>
</dbReference>
<name>A0A5Q0BHA0_9GAMM</name>
<dbReference type="InterPro" id="IPR008258">
    <property type="entry name" value="Transglycosylase_SLT_dom_1"/>
</dbReference>
<dbReference type="RefSeq" id="WP_153249181.1">
    <property type="nucleotide sequence ID" value="NZ_CP044205.1"/>
</dbReference>
<feature type="domain" description="LysM" evidence="3">
    <location>
        <begin position="462"/>
        <end position="506"/>
    </location>
</feature>
<dbReference type="EMBL" id="CP044205">
    <property type="protein sequence ID" value="QFY43200.1"/>
    <property type="molecule type" value="Genomic_DNA"/>
</dbReference>
<dbReference type="CDD" id="cd00118">
    <property type="entry name" value="LysM"/>
    <property type="match status" value="1"/>
</dbReference>
<accession>A0A5Q0BHA0</accession>
<comment type="similarity">
    <text evidence="1">Belongs to the transglycosylase Slt family.</text>
</comment>
<dbReference type="Gene3D" id="3.10.350.10">
    <property type="entry name" value="LysM domain"/>
    <property type="match status" value="1"/>
</dbReference>
<dbReference type="InterPro" id="IPR036779">
    <property type="entry name" value="LysM_dom_sf"/>
</dbReference>
<evidence type="ECO:0000256" key="1">
    <source>
        <dbReference type="ARBA" id="ARBA00007734"/>
    </source>
</evidence>
<keyword evidence="5" id="KW-1185">Reference proteome</keyword>
<dbReference type="PANTHER" id="PTHR37423">
    <property type="entry name" value="SOLUBLE LYTIC MUREIN TRANSGLYCOSYLASE-RELATED"/>
    <property type="match status" value="1"/>
</dbReference>
<feature type="compositionally biased region" description="Basic residues" evidence="2">
    <location>
        <begin position="541"/>
        <end position="550"/>
    </location>
</feature>
<dbReference type="InterPro" id="IPR023346">
    <property type="entry name" value="Lysozyme-like_dom_sf"/>
</dbReference>
<protein>
    <submittedName>
        <fullName evidence="4">Transglycosylase SLT domain-containing protein</fullName>
    </submittedName>
</protein>
<dbReference type="PANTHER" id="PTHR37423:SF2">
    <property type="entry name" value="MEMBRANE-BOUND LYTIC MUREIN TRANSGLYCOSYLASE C"/>
    <property type="match status" value="1"/>
</dbReference>
<evidence type="ECO:0000259" key="3">
    <source>
        <dbReference type="PROSITE" id="PS51782"/>
    </source>
</evidence>
<dbReference type="CDD" id="cd16894">
    <property type="entry name" value="MltD-like"/>
    <property type="match status" value="1"/>
</dbReference>
<evidence type="ECO:0000313" key="4">
    <source>
        <dbReference type="EMBL" id="QFY43200.1"/>
    </source>
</evidence>
<feature type="region of interest" description="Disordered" evidence="2">
    <location>
        <begin position="517"/>
        <end position="598"/>
    </location>
</feature>
<dbReference type="Gene3D" id="1.10.530.10">
    <property type="match status" value="1"/>
</dbReference>
<dbReference type="GO" id="GO:0016020">
    <property type="term" value="C:membrane"/>
    <property type="evidence" value="ECO:0007669"/>
    <property type="project" value="InterPro"/>
</dbReference>
<dbReference type="SUPFAM" id="SSF53955">
    <property type="entry name" value="Lysozyme-like"/>
    <property type="match status" value="1"/>
</dbReference>
<sequence length="598" mass="65275">MKRILPFFSLGSADLFKISQDLVLEIKLLDIRYREKSFHSALSLACCLSLLAISLVACSSTKKTEQKTPFVVHLPSDAQAASTAGVANSRAGKPRRTGAGTIPANPADYDNLWDRLIDQYNLPEIQHREIDKEVSWFVNHPSYIDRVQKRAEPFLYSIVRQIEKYDVPGEIALLPVIESAFQPHVVSPASAAGIWQFIPSTGRNFGLKRSRSYDGRRDVYASTRAAIKYLKKLQNDFQGDWLLAVAAYNCGEGNVGKAVQRNQARGLATDFWSLDLPQETRTYVPRLLAVSRIFADPARYGVDIRPIPNKAMYKTVKVTSPLDLALAAQAADLTLDQMLDLNPGFKHPVADVDGTYRLFVPAHKYKSFKEQLPQMVDSRASVFGGKDYGQLLNDGGVQLSSDAPDDAAAEALSTEFAPSSPAAEDYHYQPPERARRHYESSGGEVSVHETIRSNAANDEQQSAYTTRRGDTLASIARQYGVSEAQIKTWNHMSGRSTLRAGTRLVLLGHQHHAKNVAYSSGDESNNSAHQSRGGHASSHGKSSHSSKSSHYRTSATGHTDAQASKPSSAKSGSKSSGSSPAPAGKKGSSSSKPGKKTK</sequence>
<dbReference type="OrthoDB" id="9815002at2"/>